<dbReference type="Gene3D" id="3.10.10.10">
    <property type="entry name" value="HIV Type 1 Reverse Transcriptase, subunit A, domain 1"/>
    <property type="match status" value="1"/>
</dbReference>
<evidence type="ECO:0000256" key="1">
    <source>
        <dbReference type="ARBA" id="ARBA00012493"/>
    </source>
</evidence>
<dbReference type="SUPFAM" id="SSF56672">
    <property type="entry name" value="DNA/RNA polymerases"/>
    <property type="match status" value="1"/>
</dbReference>
<evidence type="ECO:0000259" key="10">
    <source>
        <dbReference type="PROSITE" id="PS50994"/>
    </source>
</evidence>
<keyword evidence="6" id="KW-0255">Endonuclease</keyword>
<evidence type="ECO:0000256" key="2">
    <source>
        <dbReference type="ARBA" id="ARBA00022670"/>
    </source>
</evidence>
<evidence type="ECO:0000256" key="6">
    <source>
        <dbReference type="ARBA" id="ARBA00022759"/>
    </source>
</evidence>
<evidence type="ECO:0000256" key="3">
    <source>
        <dbReference type="ARBA" id="ARBA00022679"/>
    </source>
</evidence>
<dbReference type="InterPro" id="IPR036157">
    <property type="entry name" value="dUTPase-like_sf"/>
</dbReference>
<dbReference type="FunFam" id="3.10.20.370:FF:000001">
    <property type="entry name" value="Retrovirus-related Pol polyprotein from transposon 17.6-like protein"/>
    <property type="match status" value="1"/>
</dbReference>
<dbReference type="SUPFAM" id="SSF51283">
    <property type="entry name" value="dUTPase-like"/>
    <property type="match status" value="1"/>
</dbReference>
<dbReference type="Pfam" id="PF17917">
    <property type="entry name" value="RT_RNaseH"/>
    <property type="match status" value="1"/>
</dbReference>
<dbReference type="GO" id="GO:0006508">
    <property type="term" value="P:proteolysis"/>
    <property type="evidence" value="ECO:0007669"/>
    <property type="project" value="UniProtKB-KW"/>
</dbReference>
<accession>A0A507DHA0</accession>
<dbReference type="Gene3D" id="2.70.40.10">
    <property type="match status" value="1"/>
</dbReference>
<dbReference type="GO" id="GO:0003676">
    <property type="term" value="F:nucleic acid binding"/>
    <property type="evidence" value="ECO:0007669"/>
    <property type="project" value="InterPro"/>
</dbReference>
<evidence type="ECO:0000256" key="4">
    <source>
        <dbReference type="ARBA" id="ARBA00022695"/>
    </source>
</evidence>
<dbReference type="InterPro" id="IPR036397">
    <property type="entry name" value="RNaseH_sf"/>
</dbReference>
<gene>
    <name evidence="11" type="ORF">SeLEV6574_g00586</name>
</gene>
<dbReference type="Pfam" id="PF00692">
    <property type="entry name" value="dUTPase"/>
    <property type="match status" value="1"/>
</dbReference>
<dbReference type="OrthoDB" id="2203704at2759"/>
<dbReference type="FunFam" id="3.10.10.10:FF:000007">
    <property type="entry name" value="Retrovirus-related Pol polyprotein from transposon 17.6-like Protein"/>
    <property type="match status" value="1"/>
</dbReference>
<dbReference type="InterPro" id="IPR041373">
    <property type="entry name" value="RT_RNaseH"/>
</dbReference>
<name>A0A507DHA0_9FUNG</name>
<dbReference type="FunFam" id="1.10.340.70:FF:000001">
    <property type="entry name" value="Retrovirus-related Pol polyprotein from transposon gypsy-like Protein"/>
    <property type="match status" value="1"/>
</dbReference>
<dbReference type="PANTHER" id="PTHR37984">
    <property type="entry name" value="PROTEIN CBG26694"/>
    <property type="match status" value="1"/>
</dbReference>
<comment type="caution">
    <text evidence="11">The sequence shown here is derived from an EMBL/GenBank/DDBJ whole genome shotgun (WGS) entry which is preliminary data.</text>
</comment>
<evidence type="ECO:0000313" key="12">
    <source>
        <dbReference type="Proteomes" id="UP000320475"/>
    </source>
</evidence>
<dbReference type="GO" id="GO:0004519">
    <property type="term" value="F:endonuclease activity"/>
    <property type="evidence" value="ECO:0007669"/>
    <property type="project" value="UniProtKB-KW"/>
</dbReference>
<dbReference type="PROSITE" id="PS50878">
    <property type="entry name" value="RT_POL"/>
    <property type="match status" value="1"/>
</dbReference>
<keyword evidence="5" id="KW-0540">Nuclease</keyword>
<evidence type="ECO:0000313" key="11">
    <source>
        <dbReference type="EMBL" id="TPX50983.1"/>
    </source>
</evidence>
<dbReference type="GO" id="GO:0005634">
    <property type="term" value="C:nucleus"/>
    <property type="evidence" value="ECO:0007669"/>
    <property type="project" value="UniProtKB-ARBA"/>
</dbReference>
<dbReference type="Pfam" id="PF00665">
    <property type="entry name" value="rve"/>
    <property type="match status" value="1"/>
</dbReference>
<evidence type="ECO:0000256" key="7">
    <source>
        <dbReference type="ARBA" id="ARBA00022801"/>
    </source>
</evidence>
<feature type="domain" description="Integrase catalytic" evidence="10">
    <location>
        <begin position="1250"/>
        <end position="1412"/>
    </location>
</feature>
<dbReference type="InterPro" id="IPR043502">
    <property type="entry name" value="DNA/RNA_pol_sf"/>
</dbReference>
<dbReference type="CDD" id="cd01647">
    <property type="entry name" value="RT_LTR"/>
    <property type="match status" value="1"/>
</dbReference>
<organism evidence="11 12">
    <name type="scientific">Synchytrium endobioticum</name>
    <dbReference type="NCBI Taxonomy" id="286115"/>
    <lineage>
        <taxon>Eukaryota</taxon>
        <taxon>Fungi</taxon>
        <taxon>Fungi incertae sedis</taxon>
        <taxon>Chytridiomycota</taxon>
        <taxon>Chytridiomycota incertae sedis</taxon>
        <taxon>Chytridiomycetes</taxon>
        <taxon>Synchytriales</taxon>
        <taxon>Synchytriaceae</taxon>
        <taxon>Synchytrium</taxon>
    </lineage>
</organism>
<evidence type="ECO:0000256" key="8">
    <source>
        <dbReference type="ARBA" id="ARBA00022918"/>
    </source>
</evidence>
<proteinExistence type="predicted"/>
<dbReference type="InterPro" id="IPR041588">
    <property type="entry name" value="Integrase_H2C2"/>
</dbReference>
<dbReference type="InterPro" id="IPR021109">
    <property type="entry name" value="Peptidase_aspartic_dom_sf"/>
</dbReference>
<protein>
    <recommendedName>
        <fullName evidence="1">RNA-directed DNA polymerase</fullName>
        <ecNumber evidence="1">2.7.7.49</ecNumber>
    </recommendedName>
</protein>
<evidence type="ECO:0000259" key="9">
    <source>
        <dbReference type="PROSITE" id="PS50878"/>
    </source>
</evidence>
<dbReference type="GO" id="GO:0008233">
    <property type="term" value="F:peptidase activity"/>
    <property type="evidence" value="ECO:0007669"/>
    <property type="project" value="UniProtKB-KW"/>
</dbReference>
<dbReference type="InterPro" id="IPR012337">
    <property type="entry name" value="RNaseH-like_sf"/>
</dbReference>
<dbReference type="Pfam" id="PF17921">
    <property type="entry name" value="Integrase_H2C2"/>
    <property type="match status" value="1"/>
</dbReference>
<dbReference type="FunFam" id="3.30.70.270:FF:000020">
    <property type="entry name" value="Transposon Tf2-6 polyprotein-like Protein"/>
    <property type="match status" value="1"/>
</dbReference>
<keyword evidence="7" id="KW-0378">Hydrolase</keyword>
<dbReference type="GO" id="GO:0015074">
    <property type="term" value="P:DNA integration"/>
    <property type="evidence" value="ECO:0007669"/>
    <property type="project" value="InterPro"/>
</dbReference>
<sequence length="1693" mass="191669">MTSPTSLPAKITNTTDLIADSNCSPSFSLSNAAISNSTFQYPLLLSLKVKKFQPDVELPQRQTLNAAGFDINAPRSSVVKAQSQIHLSLRIAIAVPIGHVAIITNLVLQDQTTHIPSQIIGPDNRDELNVLIINQTPRDWHFHKNEPIAQLTIVRAPTTPILETDTLDSHVVSYLDIGAQNFVDTKRVYWRAPEEVFNTTDWHPIPNSTDTTTPIAMVVGNIYSRKLPIVLDTAATVNVISHSTYTRYFFRYPLLPFTSQISTADGRLTPPAGRIKLQVGLGGANWKDEFVVVKGFPRAVLLGRNTLKQQKIDILNSENCAILARKNQKQVRVPLISDPSEPDTVKLVSLETITIPARHQMLISVQPLPSKTGSPTSVYGYVTSIPGLSDVSIFIGKGVVTLTAGVTAVLISNFGAKAYHIKAGQPVALLQHHNPDDYDHINIDLEKDEESHTHLVTDAIYMTMKDIQSSSMATVDLEDLPADLNIGLASELSDAELHQILVLVHEYKELFTEQNLQAPVDPSAAQHKIELTSSKIPHEPPRRHSPKQRQVIKESIQSQLDRNVIRPSSSPFAAGIVLIPKKNTDELRFCIDYRQLNKITKKDVYPLPRIDDALDALGGSTYFSTFDLRSGYWQIPVAEADKEKTAFISHEGLYEYNVMPFGLTNAPATFQRLMDVVLSGLKWQCCLVYLDDIVIFSKSFDGHIEDIRRVFQRLKERRLQLKSSKCHICCQEISYLGHRITPQGIRPDPAKLDAVKLFPKPMNVKEVERFLGLAGYYRRFIAQFAMIAAPLTELTKKNVPWHWTSLEETAFQDLKNRLTSDPILALPDFSRGFQFKVQTDASDVGIGAILCQEDANRKERVIAYASRKLTPLELKWHTQEKEALAIVWACSMFRHYLIGDPFVIESDHGSLQWLNTATKGRLARWAMSMSEYDYQIRHRSGKRNANADALSRAPIDPERPLFTENGRIDELYMINASNPRYHTRASMSSHPASVMAEAQRLTAKRNLDSIDEPHTRRAMRKRKPTTDVSNTAAIDEIAQNLDNQHTDTITMDRRESTAVQMEIRSDDQAQSSHPTLDESVDKAYHTVREELISDSTKEVQKFMNIDVTDATLRDMVRQSQSDDVDIQRIQHLIGHPPNVKPTMIGTWPFNAMSYKLTNDGLLYREYMDGRATRAVQRQQLLIPKSIRLDVLKLFHDSPLCGHLGQTRTYIKMRERFYWPNMKNTIKDYVSNCLPCKLSKHRVNLYNRPLQPTQPDGPFAKVSIDLVGPLPITPDGNRYICCMTDFFTKWVEAVPLKDKTSTSVADAIYKQLICRHGVPKTILTDQGAEFTNDMMNRLRIRLQMNHKVTTAYYPQSNGLVERFNKTLVDGLTAYQTEDPNVWDMYLDGFLFAYRTAVHAVTKETPFYLLYGRDAILPMDILHGDFEPVLDDVDKYRLRLTFDLRRAHNIVKSAIRATSNEYKRRWDEKVKHVRFAVGDKVLLYTPSGLRKTMGIPFDTVNKHTDGNRSRKLDADWSGPWEVVDTKHDSVYTIKHPDGHIRTVNVNKLDTYVSPLSQRNRVLGNCGMAKTPGTVVGDIEVEHESQVPHDSVDESAVLRHVSQFEAPITVKASTSSQSVPKQLITTVTAIASHRKDGANYRYNVKWSNNTESETTVKHIPQSVLRQYWKHAEIADEEKPARYRLSKSRKNKGKKKQ</sequence>
<dbReference type="Pfam" id="PF13975">
    <property type="entry name" value="gag-asp_proteas"/>
    <property type="match status" value="1"/>
</dbReference>
<dbReference type="Gene3D" id="2.40.70.10">
    <property type="entry name" value="Acid Proteases"/>
    <property type="match status" value="1"/>
</dbReference>
<dbReference type="Gene3D" id="3.30.70.270">
    <property type="match status" value="2"/>
</dbReference>
<reference evidence="11 12" key="1">
    <citation type="journal article" date="2019" name="Sci. Rep.">
        <title>Comparative genomics of chytrid fungi reveal insights into the obligate biotrophic and pathogenic lifestyle of Synchytrium endobioticum.</title>
        <authorList>
            <person name="van de Vossenberg B.T.L.H."/>
            <person name="Warris S."/>
            <person name="Nguyen H.D.T."/>
            <person name="van Gent-Pelzer M.P.E."/>
            <person name="Joly D.L."/>
            <person name="van de Geest H.C."/>
            <person name="Bonants P.J.M."/>
            <person name="Smith D.S."/>
            <person name="Levesque C.A."/>
            <person name="van der Lee T.A.J."/>
        </authorList>
    </citation>
    <scope>NUCLEOTIDE SEQUENCE [LARGE SCALE GENOMIC DNA]</scope>
    <source>
        <strain evidence="11 12">LEV6574</strain>
    </source>
</reference>
<dbReference type="InterPro" id="IPR043128">
    <property type="entry name" value="Rev_trsase/Diguanyl_cyclase"/>
</dbReference>
<evidence type="ECO:0000256" key="5">
    <source>
        <dbReference type="ARBA" id="ARBA00022722"/>
    </source>
</evidence>
<dbReference type="CDD" id="cd09274">
    <property type="entry name" value="RNase_HI_RT_Ty3"/>
    <property type="match status" value="1"/>
</dbReference>
<dbReference type="Proteomes" id="UP000320475">
    <property type="component" value="Unassembled WGS sequence"/>
</dbReference>
<dbReference type="InterPro" id="IPR029054">
    <property type="entry name" value="dUTPase-like"/>
</dbReference>
<dbReference type="VEuPathDB" id="FungiDB:SeMB42_g04060"/>
<dbReference type="Gene3D" id="1.10.340.70">
    <property type="match status" value="1"/>
</dbReference>
<dbReference type="SUPFAM" id="SSF53098">
    <property type="entry name" value="Ribonuclease H-like"/>
    <property type="match status" value="1"/>
</dbReference>
<dbReference type="PANTHER" id="PTHR37984:SF5">
    <property type="entry name" value="PROTEIN NYNRIN-LIKE"/>
    <property type="match status" value="1"/>
</dbReference>
<keyword evidence="4" id="KW-0548">Nucleotidyltransferase</keyword>
<dbReference type="EC" id="2.7.7.49" evidence="1"/>
<dbReference type="InterPro" id="IPR050951">
    <property type="entry name" value="Retrovirus_Pol_polyprotein"/>
</dbReference>
<dbReference type="InterPro" id="IPR000477">
    <property type="entry name" value="RT_dom"/>
</dbReference>
<dbReference type="Pfam" id="PF00078">
    <property type="entry name" value="RVT_1"/>
    <property type="match status" value="1"/>
</dbReference>
<keyword evidence="8" id="KW-0695">RNA-directed DNA polymerase</keyword>
<dbReference type="SUPFAM" id="SSF50630">
    <property type="entry name" value="Acid proteases"/>
    <property type="match status" value="1"/>
</dbReference>
<dbReference type="Gene3D" id="3.30.420.10">
    <property type="entry name" value="Ribonuclease H-like superfamily/Ribonuclease H"/>
    <property type="match status" value="1"/>
</dbReference>
<dbReference type="VEuPathDB" id="FungiDB:SeMB42_g04057"/>
<dbReference type="CDD" id="cd00303">
    <property type="entry name" value="retropepsin_like"/>
    <property type="match status" value="1"/>
</dbReference>
<keyword evidence="2" id="KW-0645">Protease</keyword>
<dbReference type="GO" id="GO:0003964">
    <property type="term" value="F:RNA-directed DNA polymerase activity"/>
    <property type="evidence" value="ECO:0007669"/>
    <property type="project" value="UniProtKB-KW"/>
</dbReference>
<dbReference type="PROSITE" id="PS50994">
    <property type="entry name" value="INTEGRASE"/>
    <property type="match status" value="1"/>
</dbReference>
<dbReference type="FunFam" id="3.30.420.10:FF:000032">
    <property type="entry name" value="Retrovirus-related Pol polyprotein from transposon 297-like Protein"/>
    <property type="match status" value="1"/>
</dbReference>
<feature type="domain" description="Reverse transcriptase" evidence="9">
    <location>
        <begin position="560"/>
        <end position="740"/>
    </location>
</feature>
<dbReference type="EMBL" id="QEAM01000010">
    <property type="protein sequence ID" value="TPX50983.1"/>
    <property type="molecule type" value="Genomic_DNA"/>
</dbReference>
<keyword evidence="3" id="KW-0808">Transferase</keyword>
<dbReference type="InterPro" id="IPR001584">
    <property type="entry name" value="Integrase_cat-core"/>
</dbReference>